<dbReference type="Pfam" id="PF12670">
    <property type="entry name" value="DUF3792"/>
    <property type="match status" value="1"/>
</dbReference>
<evidence type="ECO:0000256" key="1">
    <source>
        <dbReference type="SAM" id="Phobius"/>
    </source>
</evidence>
<feature type="transmembrane region" description="Helical" evidence="1">
    <location>
        <begin position="12"/>
        <end position="36"/>
    </location>
</feature>
<reference evidence="2" key="1">
    <citation type="submission" date="2020-10" db="EMBL/GenBank/DDBJ databases">
        <authorList>
            <person name="Gilroy R."/>
        </authorList>
    </citation>
    <scope>NUCLEOTIDE SEQUENCE</scope>
    <source>
        <strain evidence="2">13766</strain>
    </source>
</reference>
<gene>
    <name evidence="2" type="ORF">IAA84_06110</name>
</gene>
<keyword evidence="1" id="KW-0812">Transmembrane</keyword>
<reference evidence="2" key="2">
    <citation type="journal article" date="2021" name="PeerJ">
        <title>Extensive microbial diversity within the chicken gut microbiome revealed by metagenomics and culture.</title>
        <authorList>
            <person name="Gilroy R."/>
            <person name="Ravi A."/>
            <person name="Getino M."/>
            <person name="Pursley I."/>
            <person name="Horton D.L."/>
            <person name="Alikhan N.F."/>
            <person name="Baker D."/>
            <person name="Gharbi K."/>
            <person name="Hall N."/>
            <person name="Watson M."/>
            <person name="Adriaenssens E.M."/>
            <person name="Foster-Nyarko E."/>
            <person name="Jarju S."/>
            <person name="Secka A."/>
            <person name="Antonio M."/>
            <person name="Oren A."/>
            <person name="Chaudhuri R.R."/>
            <person name="La Ragione R."/>
            <person name="Hildebrand F."/>
            <person name="Pallen M.J."/>
        </authorList>
    </citation>
    <scope>NUCLEOTIDE SEQUENCE</scope>
    <source>
        <strain evidence="2">13766</strain>
    </source>
</reference>
<protein>
    <submittedName>
        <fullName evidence="2">TIGR04086 family membrane protein</fullName>
    </submittedName>
</protein>
<keyword evidence="1" id="KW-0472">Membrane</keyword>
<feature type="transmembrane region" description="Helical" evidence="1">
    <location>
        <begin position="98"/>
        <end position="123"/>
    </location>
</feature>
<dbReference type="InterPro" id="IPR023804">
    <property type="entry name" value="DUF3792_TM"/>
</dbReference>
<keyword evidence="1" id="KW-1133">Transmembrane helix</keyword>
<feature type="transmembrane region" description="Helical" evidence="1">
    <location>
        <begin position="42"/>
        <end position="63"/>
    </location>
</feature>
<dbReference type="Proteomes" id="UP000824140">
    <property type="component" value="Unassembled WGS sequence"/>
</dbReference>
<sequence>MEERKAALLKTVKGVCVAAGTTLLCMVLLALAVVFLRVSDNALFLLNQLSKVASIFMGAYFAVGPGGQRGFVTGAAVGFVYMVLGYGIYWAFHGSVSAPLVMLGEMLLGAVLGALSGAVVANLRPRKRRKTA</sequence>
<feature type="transmembrane region" description="Helical" evidence="1">
    <location>
        <begin position="70"/>
        <end position="92"/>
    </location>
</feature>
<dbReference type="NCBIfam" id="TIGR04086">
    <property type="entry name" value="TIGR04086_membr"/>
    <property type="match status" value="1"/>
</dbReference>
<proteinExistence type="predicted"/>
<accession>A0A9D1K6D9</accession>
<dbReference type="AlphaFoldDB" id="A0A9D1K6D9"/>
<name>A0A9D1K6D9_9FIRM</name>
<evidence type="ECO:0000313" key="2">
    <source>
        <dbReference type="EMBL" id="HIS92577.1"/>
    </source>
</evidence>
<comment type="caution">
    <text evidence="2">The sequence shown here is derived from an EMBL/GenBank/DDBJ whole genome shotgun (WGS) entry which is preliminary data.</text>
</comment>
<organism evidence="2 3">
    <name type="scientific">Candidatus Alectryocaccomicrobium excrementavium</name>
    <dbReference type="NCBI Taxonomy" id="2840668"/>
    <lineage>
        <taxon>Bacteria</taxon>
        <taxon>Bacillati</taxon>
        <taxon>Bacillota</taxon>
        <taxon>Clostridia</taxon>
        <taxon>Candidatus Alectryocaccomicrobium</taxon>
    </lineage>
</organism>
<evidence type="ECO:0000313" key="3">
    <source>
        <dbReference type="Proteomes" id="UP000824140"/>
    </source>
</evidence>
<dbReference type="EMBL" id="DVJN01000120">
    <property type="protein sequence ID" value="HIS92577.1"/>
    <property type="molecule type" value="Genomic_DNA"/>
</dbReference>